<reference evidence="5 6" key="1">
    <citation type="submission" date="2023-02" db="EMBL/GenBank/DDBJ databases">
        <title>Genome sequence of Sphingomonas naphthae.</title>
        <authorList>
            <person name="Kim S."/>
            <person name="Heo J."/>
            <person name="Kwon S.-W."/>
        </authorList>
    </citation>
    <scope>NUCLEOTIDE SEQUENCE [LARGE SCALE GENOMIC DNA]</scope>
    <source>
        <strain evidence="5 6">KACC 18716</strain>
    </source>
</reference>
<feature type="domain" description="Carbohydrate kinase PfkB" evidence="4">
    <location>
        <begin position="56"/>
        <end position="318"/>
    </location>
</feature>
<dbReference type="InterPro" id="IPR052700">
    <property type="entry name" value="Carb_kinase_PfkB-like"/>
</dbReference>
<evidence type="ECO:0000313" key="6">
    <source>
        <dbReference type="Proteomes" id="UP001220395"/>
    </source>
</evidence>
<dbReference type="Pfam" id="PF00294">
    <property type="entry name" value="PfkB"/>
    <property type="match status" value="1"/>
</dbReference>
<dbReference type="PANTHER" id="PTHR43320">
    <property type="entry name" value="SUGAR KINASE"/>
    <property type="match status" value="1"/>
</dbReference>
<keyword evidence="2" id="KW-0808">Transferase</keyword>
<dbReference type="InterPro" id="IPR029056">
    <property type="entry name" value="Ribokinase-like"/>
</dbReference>
<protein>
    <submittedName>
        <fullName evidence="5">Adenosine kinase</fullName>
    </submittedName>
</protein>
<dbReference type="EMBL" id="CP117411">
    <property type="protein sequence ID" value="WCT72757.1"/>
    <property type="molecule type" value="Genomic_DNA"/>
</dbReference>
<dbReference type="GO" id="GO:0016301">
    <property type="term" value="F:kinase activity"/>
    <property type="evidence" value="ECO:0007669"/>
    <property type="project" value="UniProtKB-KW"/>
</dbReference>
<gene>
    <name evidence="5" type="ORF">PQ455_14085</name>
</gene>
<evidence type="ECO:0000256" key="2">
    <source>
        <dbReference type="ARBA" id="ARBA00022679"/>
    </source>
</evidence>
<name>A0ABY7THQ3_9SPHN</name>
<dbReference type="RefSeq" id="WP_273686727.1">
    <property type="nucleotide sequence ID" value="NZ_CP117411.1"/>
</dbReference>
<dbReference type="Gene3D" id="3.40.1190.20">
    <property type="match status" value="1"/>
</dbReference>
<dbReference type="PANTHER" id="PTHR43320:SF3">
    <property type="entry name" value="CARBOHYDRATE KINASE PFKB DOMAIN-CONTAINING PROTEIN"/>
    <property type="match status" value="1"/>
</dbReference>
<sequence>MTDTYDIIAIGNAIVDVLASTDDAFLASEALPKGSMRLIDADRATDLYGKMGVGREISGGSAANTLAGAAVLGARCGFIGQVAADQLGDVFSHDIRAQGVAFDTPVRADTTVPTARCLILVSEDGQRTMNTYLGAAQFLPADAVEEPMVAGAKVLLLEGYLWDPLEPREAMKRAIRMARAAGRTIALGVSAVFCIANHRDDFLKLLDDGDIDILFANDEEVLALAGLDDFDAAVAAIAPRVKILVATRGADGAIAVSGGETATVPAEPIAKIVDTTGAGDLFSAGFLVGHVQGRGLTDCLTMGAIAAAEVISHWGARPEADIKALVAARLG</sequence>
<dbReference type="CDD" id="cd01168">
    <property type="entry name" value="adenosine_kinase"/>
    <property type="match status" value="1"/>
</dbReference>
<keyword evidence="6" id="KW-1185">Reference proteome</keyword>
<comment type="similarity">
    <text evidence="1">Belongs to the carbohydrate kinase PfkB family.</text>
</comment>
<dbReference type="PROSITE" id="PS00584">
    <property type="entry name" value="PFKB_KINASES_2"/>
    <property type="match status" value="1"/>
</dbReference>
<dbReference type="InterPro" id="IPR002173">
    <property type="entry name" value="Carboh/pur_kinase_PfkB_CS"/>
</dbReference>
<evidence type="ECO:0000259" key="4">
    <source>
        <dbReference type="Pfam" id="PF00294"/>
    </source>
</evidence>
<dbReference type="Proteomes" id="UP001220395">
    <property type="component" value="Chromosome"/>
</dbReference>
<evidence type="ECO:0000256" key="1">
    <source>
        <dbReference type="ARBA" id="ARBA00010688"/>
    </source>
</evidence>
<accession>A0ABY7THQ3</accession>
<proteinExistence type="inferred from homology"/>
<keyword evidence="3 5" id="KW-0418">Kinase</keyword>
<evidence type="ECO:0000313" key="5">
    <source>
        <dbReference type="EMBL" id="WCT72757.1"/>
    </source>
</evidence>
<evidence type="ECO:0000256" key="3">
    <source>
        <dbReference type="ARBA" id="ARBA00022777"/>
    </source>
</evidence>
<dbReference type="InterPro" id="IPR011611">
    <property type="entry name" value="PfkB_dom"/>
</dbReference>
<organism evidence="5 6">
    <name type="scientific">Sphingomonas naphthae</name>
    <dbReference type="NCBI Taxonomy" id="1813468"/>
    <lineage>
        <taxon>Bacteria</taxon>
        <taxon>Pseudomonadati</taxon>
        <taxon>Pseudomonadota</taxon>
        <taxon>Alphaproteobacteria</taxon>
        <taxon>Sphingomonadales</taxon>
        <taxon>Sphingomonadaceae</taxon>
        <taxon>Sphingomonas</taxon>
    </lineage>
</organism>
<dbReference type="SUPFAM" id="SSF53613">
    <property type="entry name" value="Ribokinase-like"/>
    <property type="match status" value="1"/>
</dbReference>